<accession>A0A0L6V2G9</accession>
<gene>
    <name evidence="2" type="ORF">VP01_2809g4</name>
</gene>
<evidence type="ECO:0000313" key="2">
    <source>
        <dbReference type="EMBL" id="KNZ54954.1"/>
    </source>
</evidence>
<evidence type="ECO:0000313" key="3">
    <source>
        <dbReference type="Proteomes" id="UP000037035"/>
    </source>
</evidence>
<dbReference type="VEuPathDB" id="FungiDB:VP01_2809g4"/>
<proteinExistence type="predicted"/>
<dbReference type="Proteomes" id="UP000037035">
    <property type="component" value="Unassembled WGS sequence"/>
</dbReference>
<dbReference type="STRING" id="27349.A0A0L6V2G9"/>
<protein>
    <submittedName>
        <fullName evidence="2">Uncharacterized protein</fullName>
    </submittedName>
</protein>
<dbReference type="AlphaFoldDB" id="A0A0L6V2G9"/>
<feature type="compositionally biased region" description="Basic and acidic residues" evidence="1">
    <location>
        <begin position="1"/>
        <end position="17"/>
    </location>
</feature>
<sequence>MRKVIKRGDRQEYEQYSRKSGGQAVGKCGGLGSRNKKCKGWLPHFSVGTEVLETGLLLHLVGGERISLPIPRAGAPSRKHLLVAPFPSSQQETEWDCSPGQESLCKSKASNDYGTNDRPVKQKKKRSHLVAQYFRRACVSSCNYSVVKVYPPACSLGLEANPSAPGHVAIKPQPNSNAEIDLAHEQVENRTSRANTHHRNVLDLESRQDSSLSDQLVCERINDGLVAPCDLQQVNSLDIRPRISISERSLLSMSVNQGILSSQSSSISSVLRSMQRQSQRPRRFSER</sequence>
<comment type="caution">
    <text evidence="2">The sequence shown here is derived from an EMBL/GenBank/DDBJ whole genome shotgun (WGS) entry which is preliminary data.</text>
</comment>
<reference evidence="2 3" key="1">
    <citation type="submission" date="2015-08" db="EMBL/GenBank/DDBJ databases">
        <title>Next Generation Sequencing and Analysis of the Genome of Puccinia sorghi L Schw, the Causal Agent of Maize Common Rust.</title>
        <authorList>
            <person name="Rochi L."/>
            <person name="Burguener G."/>
            <person name="Darino M."/>
            <person name="Turjanski A."/>
            <person name="Kreff E."/>
            <person name="Dieguez M.J."/>
            <person name="Sacco F."/>
        </authorList>
    </citation>
    <scope>NUCLEOTIDE SEQUENCE [LARGE SCALE GENOMIC DNA]</scope>
    <source>
        <strain evidence="2 3">RO10H11247</strain>
    </source>
</reference>
<feature type="region of interest" description="Disordered" evidence="1">
    <location>
        <begin position="266"/>
        <end position="287"/>
    </location>
</feature>
<name>A0A0L6V2G9_9BASI</name>
<organism evidence="2 3">
    <name type="scientific">Puccinia sorghi</name>
    <dbReference type="NCBI Taxonomy" id="27349"/>
    <lineage>
        <taxon>Eukaryota</taxon>
        <taxon>Fungi</taxon>
        <taxon>Dikarya</taxon>
        <taxon>Basidiomycota</taxon>
        <taxon>Pucciniomycotina</taxon>
        <taxon>Pucciniomycetes</taxon>
        <taxon>Pucciniales</taxon>
        <taxon>Pucciniaceae</taxon>
        <taxon>Puccinia</taxon>
    </lineage>
</organism>
<feature type="compositionally biased region" description="Low complexity" evidence="1">
    <location>
        <begin position="266"/>
        <end position="278"/>
    </location>
</feature>
<evidence type="ECO:0000256" key="1">
    <source>
        <dbReference type="SAM" id="MobiDB-lite"/>
    </source>
</evidence>
<dbReference type="EMBL" id="LAVV01007734">
    <property type="protein sequence ID" value="KNZ54954.1"/>
    <property type="molecule type" value="Genomic_DNA"/>
</dbReference>
<feature type="region of interest" description="Disordered" evidence="1">
    <location>
        <begin position="1"/>
        <end position="29"/>
    </location>
</feature>
<keyword evidence="3" id="KW-1185">Reference proteome</keyword>